<dbReference type="EMBL" id="MFAZ01000012">
    <property type="protein sequence ID" value="OGD87497.1"/>
    <property type="molecule type" value="Genomic_DNA"/>
</dbReference>
<dbReference type="SUPFAM" id="SSF52540">
    <property type="entry name" value="P-loop containing nucleoside triphosphate hydrolases"/>
    <property type="match status" value="1"/>
</dbReference>
<feature type="region of interest" description="Disordered" evidence="1">
    <location>
        <begin position="593"/>
        <end position="631"/>
    </location>
</feature>
<protein>
    <recommendedName>
        <fullName evidence="2">TraG P-loop domain-containing protein</fullName>
    </recommendedName>
</protein>
<dbReference type="Gene3D" id="1.10.8.730">
    <property type="match status" value="1"/>
</dbReference>
<dbReference type="PANTHER" id="PTHR30121:SF6">
    <property type="entry name" value="SLR6007 PROTEIN"/>
    <property type="match status" value="1"/>
</dbReference>
<evidence type="ECO:0000259" key="2">
    <source>
        <dbReference type="Pfam" id="PF19044"/>
    </source>
</evidence>
<accession>A0A1F5G6L0</accession>
<dbReference type="STRING" id="1797711.A2870_04070"/>
<feature type="compositionally biased region" description="Low complexity" evidence="1">
    <location>
        <begin position="610"/>
        <end position="621"/>
    </location>
</feature>
<dbReference type="Pfam" id="PF19044">
    <property type="entry name" value="P-loop_TraG"/>
    <property type="match status" value="1"/>
</dbReference>
<organism evidence="3 4">
    <name type="scientific">Candidatus Curtissbacteria bacterium RIFCSPHIGHO2_01_FULL_41_11</name>
    <dbReference type="NCBI Taxonomy" id="1797711"/>
    <lineage>
        <taxon>Bacteria</taxon>
        <taxon>Candidatus Curtissiibacteriota</taxon>
    </lineage>
</organism>
<evidence type="ECO:0000313" key="4">
    <source>
        <dbReference type="Proteomes" id="UP000179102"/>
    </source>
</evidence>
<gene>
    <name evidence="3" type="ORF">A2870_04070</name>
</gene>
<proteinExistence type="predicted"/>
<evidence type="ECO:0000313" key="3">
    <source>
        <dbReference type="EMBL" id="OGD87497.1"/>
    </source>
</evidence>
<feature type="domain" description="TraG P-loop" evidence="2">
    <location>
        <begin position="253"/>
        <end position="604"/>
    </location>
</feature>
<dbReference type="Gene3D" id="3.40.50.300">
    <property type="entry name" value="P-loop containing nucleotide triphosphate hydrolases"/>
    <property type="match status" value="1"/>
</dbReference>
<name>A0A1F5G6L0_9BACT</name>
<dbReference type="InterPro" id="IPR051162">
    <property type="entry name" value="T4SS_component"/>
</dbReference>
<dbReference type="InterPro" id="IPR027417">
    <property type="entry name" value="P-loop_NTPase"/>
</dbReference>
<dbReference type="AlphaFoldDB" id="A0A1F5G6L0"/>
<dbReference type="Proteomes" id="UP000179102">
    <property type="component" value="Unassembled WGS sequence"/>
</dbReference>
<sequence>MSIFNPFSKPQPKQTPLTAKEQQWAQTLSAGTVSVKDIIAPPAIEVDFDFLKVGSTYYRTLFVVGYPRYVQANWLAPLINFEHTLEISMYTYPVEAKGVLDDLRRKITEMEATIATDIQHGRLIDPAVQAALEDAHMLQEELVKGAERFFQFALYVTIPADSIEELNTITKQVESTLGSLLLVPKHATLQQEDAFKTTLPQGTDHIYITRNMDTTSLATTFPFISSSLTSNTGVMYGINEHNGSLVIFDRFSQENANSVIFAKSGAGKSYLVKLEALRSLMFGTEVIVIDPEEEYKNLCEAIGGEYISFSFSSPAKINPFDLSGIYEEGENELGLKILSLHGLLKVIMGELTPAEDAILDRALVATYKAKGITPDPATQQNEPPLMEDLYKALLGMEDPGAKGLADRLERFVKGSLLGIFNQQSNIDIKNTFTVFSIKDLEDELRPIAMFLILDFIWTRVKNDIRKRLLVVDEAWYMLQYPDSATFMYSIAKRARKYYLGLTTITQDVEDFLNTDYGKAIVTNSSIQILLKQSPAAIDQVADVFYLSEGEKHLLLAADIGEGIFFAGPNHVAIRVIASQDEHYLVTTNPEEVMEMQKKAEETEQQFQQQPASPTGGPASPTGGPPQNPQTQ</sequence>
<evidence type="ECO:0000256" key="1">
    <source>
        <dbReference type="SAM" id="MobiDB-lite"/>
    </source>
</evidence>
<dbReference type="CDD" id="cd01127">
    <property type="entry name" value="TrwB_TraG_TraD_VirD4"/>
    <property type="match status" value="1"/>
</dbReference>
<dbReference type="PANTHER" id="PTHR30121">
    <property type="entry name" value="UNCHARACTERIZED PROTEIN YJGR-RELATED"/>
    <property type="match status" value="1"/>
</dbReference>
<dbReference type="NCBIfam" id="NF045971">
    <property type="entry name" value="conju_CD1110"/>
    <property type="match status" value="1"/>
</dbReference>
<feature type="compositionally biased region" description="Pro residues" evidence="1">
    <location>
        <begin position="622"/>
        <end position="631"/>
    </location>
</feature>
<reference evidence="3 4" key="1">
    <citation type="journal article" date="2016" name="Nat. Commun.">
        <title>Thousands of microbial genomes shed light on interconnected biogeochemical processes in an aquifer system.</title>
        <authorList>
            <person name="Anantharaman K."/>
            <person name="Brown C.T."/>
            <person name="Hug L.A."/>
            <person name="Sharon I."/>
            <person name="Castelle C.J."/>
            <person name="Probst A.J."/>
            <person name="Thomas B.C."/>
            <person name="Singh A."/>
            <person name="Wilkins M.J."/>
            <person name="Karaoz U."/>
            <person name="Brodie E.L."/>
            <person name="Williams K.H."/>
            <person name="Hubbard S.S."/>
            <person name="Banfield J.F."/>
        </authorList>
    </citation>
    <scope>NUCLEOTIDE SEQUENCE [LARGE SCALE GENOMIC DNA]</scope>
</reference>
<dbReference type="InterPro" id="IPR043964">
    <property type="entry name" value="P-loop_TraG"/>
</dbReference>
<comment type="caution">
    <text evidence="3">The sequence shown here is derived from an EMBL/GenBank/DDBJ whole genome shotgun (WGS) entry which is preliminary data.</text>
</comment>